<dbReference type="EMBL" id="LR796970">
    <property type="protein sequence ID" value="CAB4178677.1"/>
    <property type="molecule type" value="Genomic_DNA"/>
</dbReference>
<evidence type="ECO:0000313" key="5">
    <source>
        <dbReference type="EMBL" id="CAB4220448.1"/>
    </source>
</evidence>
<evidence type="ECO:0000256" key="1">
    <source>
        <dbReference type="SAM" id="Phobius"/>
    </source>
</evidence>
<evidence type="ECO:0000313" key="4">
    <source>
        <dbReference type="EMBL" id="CAB4187906.1"/>
    </source>
</evidence>
<name>A0A6J5MQP1_9CAUD</name>
<dbReference type="EMBL" id="LR796488">
    <property type="protein sequence ID" value="CAB4147360.1"/>
    <property type="molecule type" value="Genomic_DNA"/>
</dbReference>
<feature type="transmembrane region" description="Helical" evidence="1">
    <location>
        <begin position="6"/>
        <end position="26"/>
    </location>
</feature>
<dbReference type="EMBL" id="LR797115">
    <property type="protein sequence ID" value="CAB4187906.1"/>
    <property type="molecule type" value="Genomic_DNA"/>
</dbReference>
<dbReference type="EMBL" id="LR797500">
    <property type="protein sequence ID" value="CAB4220448.1"/>
    <property type="molecule type" value="Genomic_DNA"/>
</dbReference>
<keyword evidence="1" id="KW-1133">Transmembrane helix</keyword>
<sequence>MPWGLVLKAGPWLALALAGVVIWGLWGRLEGANLKLANAEAVIAVREDDARRSAEAVTKLADTLTKTEAKIITVTERIYAAPITRQCADSPAMRAADGGMRQLFGGGGQADPGRIAAPAVR</sequence>
<keyword evidence="1" id="KW-0812">Transmembrane</keyword>
<proteinExistence type="predicted"/>
<protein>
    <submittedName>
        <fullName evidence="2">Uncharacterized protein</fullName>
    </submittedName>
</protein>
<keyword evidence="1" id="KW-0472">Membrane</keyword>
<accession>A0A6J5MQP1</accession>
<organism evidence="2">
    <name type="scientific">uncultured Caudovirales phage</name>
    <dbReference type="NCBI Taxonomy" id="2100421"/>
    <lineage>
        <taxon>Viruses</taxon>
        <taxon>Duplodnaviria</taxon>
        <taxon>Heunggongvirae</taxon>
        <taxon>Uroviricota</taxon>
        <taxon>Caudoviricetes</taxon>
        <taxon>Peduoviridae</taxon>
        <taxon>Maltschvirus</taxon>
        <taxon>Maltschvirus maltsch</taxon>
    </lineage>
</organism>
<gene>
    <name evidence="3" type="ORF">UFOVP1020_18</name>
    <name evidence="4" type="ORF">UFOVP1170_13</name>
    <name evidence="5" type="ORF">UFOVP1621_32</name>
    <name evidence="2" type="ORF">UFOVP512_23</name>
</gene>
<evidence type="ECO:0000313" key="3">
    <source>
        <dbReference type="EMBL" id="CAB4178677.1"/>
    </source>
</evidence>
<evidence type="ECO:0000313" key="2">
    <source>
        <dbReference type="EMBL" id="CAB4147360.1"/>
    </source>
</evidence>
<reference evidence="2" key="1">
    <citation type="submission" date="2020-04" db="EMBL/GenBank/DDBJ databases">
        <authorList>
            <person name="Chiriac C."/>
            <person name="Salcher M."/>
            <person name="Ghai R."/>
            <person name="Kavagutti S V."/>
        </authorList>
    </citation>
    <scope>NUCLEOTIDE SEQUENCE</scope>
</reference>